<accession>A0ABV6M1I4</accession>
<evidence type="ECO:0000313" key="5">
    <source>
        <dbReference type="Proteomes" id="UP001589867"/>
    </source>
</evidence>
<dbReference type="EMBL" id="JBHLUH010000013">
    <property type="protein sequence ID" value="MFC0528501.1"/>
    <property type="molecule type" value="Genomic_DNA"/>
</dbReference>
<evidence type="ECO:0000256" key="1">
    <source>
        <dbReference type="ARBA" id="ARBA00022988"/>
    </source>
</evidence>
<comment type="subunit">
    <text evidence="3">UreD, UreF and UreG form a complex that acts as a GTP-hydrolysis-dependent molecular chaperone, activating the urease apoprotein by helping to assemble the nickel containing metallocenter of UreC. The UreE protein probably delivers the nickel.</text>
</comment>
<name>A0ABV6M1I4_9ACTN</name>
<keyword evidence="1 3" id="KW-0996">Nickel insertion</keyword>
<evidence type="ECO:0000256" key="2">
    <source>
        <dbReference type="ARBA" id="ARBA00023186"/>
    </source>
</evidence>
<comment type="function">
    <text evidence="3">Required for maturation of urease via the functional incorporation of the urease nickel metallocenter.</text>
</comment>
<dbReference type="Gene3D" id="1.10.4190.10">
    <property type="entry name" value="Urease accessory protein UreF"/>
    <property type="match status" value="1"/>
</dbReference>
<keyword evidence="3" id="KW-0963">Cytoplasm</keyword>
<dbReference type="InterPro" id="IPR002639">
    <property type="entry name" value="UreF"/>
</dbReference>
<keyword evidence="5" id="KW-1185">Reference proteome</keyword>
<organism evidence="4 5">
    <name type="scientific">Phytohabitans kaempferiae</name>
    <dbReference type="NCBI Taxonomy" id="1620943"/>
    <lineage>
        <taxon>Bacteria</taxon>
        <taxon>Bacillati</taxon>
        <taxon>Actinomycetota</taxon>
        <taxon>Actinomycetes</taxon>
        <taxon>Micromonosporales</taxon>
        <taxon>Micromonosporaceae</taxon>
    </lineage>
</organism>
<dbReference type="Pfam" id="PF01730">
    <property type="entry name" value="UreF"/>
    <property type="match status" value="1"/>
</dbReference>
<dbReference type="PANTHER" id="PTHR33620:SF1">
    <property type="entry name" value="UREASE ACCESSORY PROTEIN F"/>
    <property type="match status" value="1"/>
</dbReference>
<proteinExistence type="inferred from homology"/>
<dbReference type="RefSeq" id="WP_377250126.1">
    <property type="nucleotide sequence ID" value="NZ_JBHLUH010000013.1"/>
</dbReference>
<dbReference type="Proteomes" id="UP001589867">
    <property type="component" value="Unassembled WGS sequence"/>
</dbReference>
<comment type="subcellular location">
    <subcellularLocation>
        <location evidence="3">Cytoplasm</location>
    </subcellularLocation>
</comment>
<keyword evidence="2 3" id="KW-0143">Chaperone</keyword>
<evidence type="ECO:0000256" key="3">
    <source>
        <dbReference type="HAMAP-Rule" id="MF_01385"/>
    </source>
</evidence>
<reference evidence="4 5" key="1">
    <citation type="submission" date="2024-09" db="EMBL/GenBank/DDBJ databases">
        <authorList>
            <person name="Sun Q."/>
            <person name="Mori K."/>
        </authorList>
    </citation>
    <scope>NUCLEOTIDE SEQUENCE [LARGE SCALE GENOMIC DNA]</scope>
    <source>
        <strain evidence="4 5">TBRC 3947</strain>
    </source>
</reference>
<comment type="caution">
    <text evidence="4">The sequence shown here is derived from an EMBL/GenBank/DDBJ whole genome shotgun (WGS) entry which is preliminary data.</text>
</comment>
<sequence>MGAHSTLLLLADGRFPAGGHAHSGGLEAAVTAGRVRDLASLGAFLHGRLATAGLVTAAFAAAACAASRPPAEPRPATMLQPAVAVCVRHSVAELDAGLDARTPSPALRRASRAQGRALLRAGRALWTLSTVERELHQPVALGVVAAAAGLCPAEAALTAAYGTLTGPASAAVRLLGLDPYATHALVARLAEECDATATRAVAAALESTVDDLPACSAPLLDIGAEIHASWEVRLFAS</sequence>
<dbReference type="InterPro" id="IPR038277">
    <property type="entry name" value="UreF_sf"/>
</dbReference>
<dbReference type="HAMAP" id="MF_01385">
    <property type="entry name" value="UreF"/>
    <property type="match status" value="1"/>
</dbReference>
<dbReference type="PANTHER" id="PTHR33620">
    <property type="entry name" value="UREASE ACCESSORY PROTEIN F"/>
    <property type="match status" value="1"/>
</dbReference>
<dbReference type="PIRSF" id="PIRSF009467">
    <property type="entry name" value="Ureas_acces_UreF"/>
    <property type="match status" value="1"/>
</dbReference>
<evidence type="ECO:0000313" key="4">
    <source>
        <dbReference type="EMBL" id="MFC0528501.1"/>
    </source>
</evidence>
<gene>
    <name evidence="3" type="primary">ureF</name>
    <name evidence="4" type="ORF">ACFFIA_12590</name>
</gene>
<comment type="similarity">
    <text evidence="3">Belongs to the UreF family.</text>
</comment>
<protein>
    <recommendedName>
        <fullName evidence="3">Urease accessory protein UreF</fullName>
    </recommendedName>
</protein>